<feature type="binding site" evidence="17">
    <location>
        <position position="370"/>
    </location>
    <ligand>
        <name>(6S)-NADPHX</name>
        <dbReference type="ChEBI" id="CHEBI:64076"/>
    </ligand>
</feature>
<evidence type="ECO:0000313" key="22">
    <source>
        <dbReference type="EMBL" id="AIY64646.1"/>
    </source>
</evidence>
<evidence type="ECO:0000256" key="13">
    <source>
        <dbReference type="ARBA" id="ARBA00023268"/>
    </source>
</evidence>
<organism evidence="22 23">
    <name type="scientific">Pseudoalteromonas piratica</name>
    <dbReference type="NCBI Taxonomy" id="1348114"/>
    <lineage>
        <taxon>Bacteria</taxon>
        <taxon>Pseudomonadati</taxon>
        <taxon>Pseudomonadota</taxon>
        <taxon>Gammaproteobacteria</taxon>
        <taxon>Alteromonadales</taxon>
        <taxon>Pseudoalteromonadaceae</taxon>
        <taxon>Pseudoalteromonas</taxon>
    </lineage>
</organism>
<evidence type="ECO:0000256" key="1">
    <source>
        <dbReference type="ARBA" id="ARBA00000013"/>
    </source>
</evidence>
<feature type="binding site" evidence="18">
    <location>
        <position position="164"/>
    </location>
    <ligand>
        <name>K(+)</name>
        <dbReference type="ChEBI" id="CHEBI:29103"/>
    </ligand>
</feature>
<evidence type="ECO:0000256" key="16">
    <source>
        <dbReference type="ARBA" id="ARBA00049209"/>
    </source>
</evidence>
<dbReference type="GO" id="GO:0005524">
    <property type="term" value="F:ATP binding"/>
    <property type="evidence" value="ECO:0007669"/>
    <property type="project" value="UniProtKB-UniRule"/>
</dbReference>
<comment type="function">
    <text evidence="14 19">Bifunctional enzyme that catalyzes the epimerization of the S- and R-forms of NAD(P)HX and the dehydration of the S-form of NAD(P)HX at the expense of ADP, which is converted to AMP. This allows the repair of both epimers of NAD(P)HX, a damaged form of NAD(P)H that is a result of enzymatic or heat-dependent hydration.</text>
</comment>
<sequence length="492" mass="52475">MTPELTDNLPQIAYSAQQVKENEALVAAQQNIPMYSLMQSAAQAVFDLMLVKYRHAEKIQIIAGGGNNAGDGYWIANYALRHDFDVSVYSVKSPSELSGDAKRAHDDYLAQGGNIVDELDSTCDVYIDALLGIGFYGQLSELYVDVIKSVNSLNKPIIAVDLPSGLNATSAEVSSTCIKADYTVTFIALKQGLLTGNAKEYVGKLFFAGLGLSDAFAKAVTPKSSLVDFHYLKTQLLARHANSYKQQLGHVLFIGGDETMPGAIRIAAESCLRAGAGLVSVATHPNNRAIVVQGRYELMVHGIQSPEQLSPLLEKADVCVIGPGLGQSPWGKSLWQEAIATTKPLVIDADALNLLANQPAHLDKAILTPHAGEASRLLRISSAEIELNRFESISNIVRKFNATVVLKGAGSLIAEQNKLAINMSGSASMASAGMGDCLSGIIAALIAQGMSNFDAVQLAVNIHGRAAEQAEQQGKRGLLASDLLPFIRKLVD</sequence>
<keyword evidence="10 17" id="KW-0520">NAD</keyword>
<evidence type="ECO:0000256" key="17">
    <source>
        <dbReference type="HAMAP-Rule" id="MF_01965"/>
    </source>
</evidence>
<dbReference type="GO" id="GO:0110051">
    <property type="term" value="P:metabolite repair"/>
    <property type="evidence" value="ECO:0007669"/>
    <property type="project" value="TreeGrafter"/>
</dbReference>
<keyword evidence="6 17" id="KW-0547">Nucleotide-binding</keyword>
<evidence type="ECO:0000256" key="6">
    <source>
        <dbReference type="ARBA" id="ARBA00022741"/>
    </source>
</evidence>
<dbReference type="Proteomes" id="UP000030341">
    <property type="component" value="Chromosome 1"/>
</dbReference>
<dbReference type="InterPro" id="IPR036652">
    <property type="entry name" value="YjeF_N_dom_sf"/>
</dbReference>
<dbReference type="GO" id="GO:0052855">
    <property type="term" value="F:ADP-dependent NAD(P)H-hydrate dehydratase activity"/>
    <property type="evidence" value="ECO:0007669"/>
    <property type="project" value="UniProtKB-UniRule"/>
</dbReference>
<comment type="function">
    <text evidence="18">Catalyzes the epimerization of the S- and R-forms of NAD(P)HX, a damaged form of NAD(P)H that is a result of enzymatic or heat-dependent hydration. This is a prerequisite for the S-specific NAD(P)H-hydrate dehydratase to allow the repair of both epimers of NAD(P)HX.</text>
</comment>
<comment type="similarity">
    <text evidence="18">Belongs to the NnrE/AIBP family.</text>
</comment>
<comment type="cofactor">
    <cofactor evidence="18 19">
        <name>K(+)</name>
        <dbReference type="ChEBI" id="CHEBI:29103"/>
    </cofactor>
    <text evidence="18 19">Binds 1 potassium ion per subunit.</text>
</comment>
<evidence type="ECO:0000256" key="15">
    <source>
        <dbReference type="ARBA" id="ARBA00048238"/>
    </source>
</evidence>
<evidence type="ECO:0000256" key="2">
    <source>
        <dbReference type="ARBA" id="ARBA00000909"/>
    </source>
</evidence>
<dbReference type="PROSITE" id="PS51385">
    <property type="entry name" value="YJEF_N"/>
    <property type="match status" value="1"/>
</dbReference>
<dbReference type="AlphaFoldDB" id="A0A0A7EF22"/>
<dbReference type="InterPro" id="IPR004443">
    <property type="entry name" value="YjeF_N_dom"/>
</dbReference>
<dbReference type="EMBL" id="CP009888">
    <property type="protein sequence ID" value="AIY64646.1"/>
    <property type="molecule type" value="Genomic_DNA"/>
</dbReference>
<evidence type="ECO:0000256" key="10">
    <source>
        <dbReference type="ARBA" id="ARBA00023027"/>
    </source>
</evidence>
<feature type="binding site" evidence="17">
    <location>
        <position position="324"/>
    </location>
    <ligand>
        <name>(6S)-NADPHX</name>
        <dbReference type="ChEBI" id="CHEBI:64076"/>
    </ligand>
</feature>
<evidence type="ECO:0000256" key="14">
    <source>
        <dbReference type="ARBA" id="ARBA00025153"/>
    </source>
</evidence>
<dbReference type="HAMAP" id="MF_01966">
    <property type="entry name" value="NADHX_epimerase"/>
    <property type="match status" value="1"/>
</dbReference>
<feature type="binding site" evidence="17">
    <location>
        <position position="435"/>
    </location>
    <ligand>
        <name>AMP</name>
        <dbReference type="ChEBI" id="CHEBI:456215"/>
    </ligand>
</feature>
<comment type="similarity">
    <text evidence="3 19">In the N-terminal section; belongs to the NnrE/AIBP family.</text>
</comment>
<protein>
    <recommendedName>
        <fullName evidence="19">Bifunctional NAD(P)H-hydrate repair enzyme</fullName>
    </recommendedName>
    <alternativeName>
        <fullName evidence="19">Nicotinamide nucleotide repair protein</fullName>
    </alternativeName>
    <domain>
        <recommendedName>
            <fullName evidence="19">ADP-dependent (S)-NAD(P)H-hydrate dehydratase</fullName>
            <ecNumber evidence="19">4.2.1.136</ecNumber>
        </recommendedName>
        <alternativeName>
            <fullName evidence="19">ADP-dependent NAD(P)HX dehydratase</fullName>
        </alternativeName>
    </domain>
    <domain>
        <recommendedName>
            <fullName evidence="19">NAD(P)H-hydrate epimerase</fullName>
            <ecNumber evidence="19">5.1.99.6</ecNumber>
        </recommendedName>
    </domain>
</protein>
<keyword evidence="12 17" id="KW-0456">Lyase</keyword>
<reference evidence="22 23" key="1">
    <citation type="submission" date="2014-11" db="EMBL/GenBank/DDBJ databases">
        <title>Complete Genome Sequence of Pseudoalteromonas sp. Strain OCN003 Isolated from Kaneohe Bay, Oahu, Hawaii.</title>
        <authorList>
            <person name="Beurmann S."/>
            <person name="Videau P."/>
            <person name="Ushijima B."/>
            <person name="Smith A.M."/>
            <person name="Aeby G.S."/>
            <person name="Callahan S.M."/>
            <person name="Belcaid M."/>
        </authorList>
    </citation>
    <scope>NUCLEOTIDE SEQUENCE [LARGE SCALE GENOMIC DNA]</scope>
    <source>
        <strain evidence="22 23">OCN003</strain>
    </source>
</reference>
<comment type="catalytic activity">
    <reaction evidence="16 17 19">
        <text>(6S)-NADPHX + ADP = AMP + phosphate + NADPH + H(+)</text>
        <dbReference type="Rhea" id="RHEA:32235"/>
        <dbReference type="ChEBI" id="CHEBI:15378"/>
        <dbReference type="ChEBI" id="CHEBI:43474"/>
        <dbReference type="ChEBI" id="CHEBI:57783"/>
        <dbReference type="ChEBI" id="CHEBI:64076"/>
        <dbReference type="ChEBI" id="CHEBI:456215"/>
        <dbReference type="ChEBI" id="CHEBI:456216"/>
        <dbReference type="EC" id="4.2.1.136"/>
    </reaction>
</comment>
<evidence type="ECO:0000313" key="23">
    <source>
        <dbReference type="Proteomes" id="UP000030341"/>
    </source>
</evidence>
<dbReference type="STRING" id="1348114.OM33_05440"/>
<name>A0A0A7EF22_9GAMM</name>
<dbReference type="eggNOG" id="COG0062">
    <property type="taxonomic scope" value="Bacteria"/>
</dbReference>
<comment type="similarity">
    <text evidence="4 19">In the C-terminal section; belongs to the NnrD/CARKD family.</text>
</comment>
<feature type="binding site" evidence="18">
    <location>
        <position position="143"/>
    </location>
    <ligand>
        <name>(6S)-NADPHX</name>
        <dbReference type="ChEBI" id="CHEBI:64076"/>
    </ligand>
</feature>
<evidence type="ECO:0000256" key="8">
    <source>
        <dbReference type="ARBA" id="ARBA00022857"/>
    </source>
</evidence>
<comment type="cofactor">
    <cofactor evidence="17">
        <name>Mg(2+)</name>
        <dbReference type="ChEBI" id="CHEBI:18420"/>
    </cofactor>
</comment>
<accession>A0A0A7EF22</accession>
<dbReference type="KEGG" id="pseo:OM33_05440"/>
<dbReference type="Gene3D" id="3.40.1190.20">
    <property type="match status" value="1"/>
</dbReference>
<dbReference type="PROSITE" id="PS51383">
    <property type="entry name" value="YJEF_C_3"/>
    <property type="match status" value="1"/>
</dbReference>
<dbReference type="CDD" id="cd01171">
    <property type="entry name" value="YXKO-related"/>
    <property type="match status" value="1"/>
</dbReference>
<evidence type="ECO:0000256" key="5">
    <source>
        <dbReference type="ARBA" id="ARBA00022723"/>
    </source>
</evidence>
<dbReference type="PANTHER" id="PTHR12592">
    <property type="entry name" value="ATP-DEPENDENT (S)-NAD(P)H-HYDRATE DEHYDRATASE FAMILY MEMBER"/>
    <property type="match status" value="1"/>
</dbReference>
<comment type="function">
    <text evidence="17">Catalyzes the dehydration of the S-form of NAD(P)HX at the expense of ADP, which is converted to AMP. Together with NAD(P)HX epimerase, which catalyzes the epimerization of the S- and R-forms, the enzyme allows the repair of both epimers of NAD(P)HX, a damaged form of NAD(P)H that is a result of enzymatic or heat-dependent hydration.</text>
</comment>
<comment type="subunit">
    <text evidence="17">Homotetramer.</text>
</comment>
<gene>
    <name evidence="18" type="primary">nnrE</name>
    <name evidence="17" type="synonym">nnrD</name>
    <name evidence="22" type="ORF">OM33_05440</name>
</gene>
<keyword evidence="13" id="KW-0511">Multifunctional enzyme</keyword>
<evidence type="ECO:0000256" key="19">
    <source>
        <dbReference type="PIRNR" id="PIRNR017184"/>
    </source>
</evidence>
<evidence type="ECO:0000256" key="9">
    <source>
        <dbReference type="ARBA" id="ARBA00022958"/>
    </source>
</evidence>
<keyword evidence="7 17" id="KW-0067">ATP-binding</keyword>
<dbReference type="InterPro" id="IPR000631">
    <property type="entry name" value="CARKD"/>
</dbReference>
<dbReference type="SUPFAM" id="SSF64153">
    <property type="entry name" value="YjeF N-terminal domain-like"/>
    <property type="match status" value="1"/>
</dbReference>
<dbReference type="PANTHER" id="PTHR12592:SF0">
    <property type="entry name" value="ATP-DEPENDENT (S)-NAD(P)H-HYDRATE DEHYDRATASE"/>
    <property type="match status" value="1"/>
</dbReference>
<keyword evidence="8 17" id="KW-0521">NADP</keyword>
<evidence type="ECO:0000256" key="11">
    <source>
        <dbReference type="ARBA" id="ARBA00023235"/>
    </source>
</evidence>
<comment type="caution">
    <text evidence="18">Lacks conserved residue(s) required for the propagation of feature annotation.</text>
</comment>
<feature type="binding site" evidence="18">
    <location>
        <position position="68"/>
    </location>
    <ligand>
        <name>K(+)</name>
        <dbReference type="ChEBI" id="CHEBI:29103"/>
    </ligand>
</feature>
<comment type="similarity">
    <text evidence="17">Belongs to the NnrD/CARKD family.</text>
</comment>
<keyword evidence="23" id="KW-1185">Reference proteome</keyword>
<dbReference type="RefSeq" id="WP_038639703.1">
    <property type="nucleotide sequence ID" value="NZ_CP009888.1"/>
</dbReference>
<dbReference type="Pfam" id="PF01256">
    <property type="entry name" value="Carb_kinase"/>
    <property type="match status" value="1"/>
</dbReference>
<dbReference type="HOGENOM" id="CLU_024853_4_3_6"/>
<dbReference type="GO" id="GO:0046872">
    <property type="term" value="F:metal ion binding"/>
    <property type="evidence" value="ECO:0007669"/>
    <property type="project" value="UniProtKB-UniRule"/>
</dbReference>
<dbReference type="HAMAP" id="MF_01965">
    <property type="entry name" value="NADHX_dehydratase"/>
    <property type="match status" value="1"/>
</dbReference>
<feature type="binding site" evidence="18">
    <location>
        <begin position="132"/>
        <end position="138"/>
    </location>
    <ligand>
        <name>(6S)-NADPHX</name>
        <dbReference type="ChEBI" id="CHEBI:64076"/>
    </ligand>
</feature>
<dbReference type="Gene3D" id="3.40.50.10260">
    <property type="entry name" value="YjeF N-terminal domain"/>
    <property type="match status" value="1"/>
</dbReference>
<evidence type="ECO:0000256" key="3">
    <source>
        <dbReference type="ARBA" id="ARBA00006001"/>
    </source>
</evidence>
<dbReference type="EC" id="5.1.99.6" evidence="19"/>
<feature type="domain" description="YjeF C-terminal" evidence="20">
    <location>
        <begin position="228"/>
        <end position="492"/>
    </location>
</feature>
<keyword evidence="9 18" id="KW-0630">Potassium</keyword>
<feature type="binding site" evidence="17">
    <location>
        <begin position="407"/>
        <end position="411"/>
    </location>
    <ligand>
        <name>AMP</name>
        <dbReference type="ChEBI" id="CHEBI:456215"/>
    </ligand>
</feature>
<evidence type="ECO:0000256" key="12">
    <source>
        <dbReference type="ARBA" id="ARBA00023239"/>
    </source>
</evidence>
<feature type="binding site" evidence="18">
    <location>
        <position position="161"/>
    </location>
    <ligand>
        <name>(6S)-NADPHX</name>
        <dbReference type="ChEBI" id="CHEBI:64076"/>
    </ligand>
</feature>
<dbReference type="InterPro" id="IPR029056">
    <property type="entry name" value="Ribokinase-like"/>
</dbReference>
<keyword evidence="5 18" id="KW-0479">Metal-binding</keyword>
<evidence type="ECO:0000259" key="21">
    <source>
        <dbReference type="PROSITE" id="PS51385"/>
    </source>
</evidence>
<dbReference type="SUPFAM" id="SSF53613">
    <property type="entry name" value="Ribokinase-like"/>
    <property type="match status" value="1"/>
</dbReference>
<dbReference type="OrthoDB" id="9806925at2"/>
<evidence type="ECO:0000259" key="20">
    <source>
        <dbReference type="PROSITE" id="PS51383"/>
    </source>
</evidence>
<dbReference type="GO" id="GO:0046496">
    <property type="term" value="P:nicotinamide nucleotide metabolic process"/>
    <property type="evidence" value="ECO:0007669"/>
    <property type="project" value="UniProtKB-UniRule"/>
</dbReference>
<evidence type="ECO:0000256" key="4">
    <source>
        <dbReference type="ARBA" id="ARBA00009524"/>
    </source>
</evidence>
<dbReference type="PIRSF" id="PIRSF017184">
    <property type="entry name" value="Nnr"/>
    <property type="match status" value="1"/>
</dbReference>
<feature type="binding site" evidence="17">
    <location>
        <position position="263"/>
    </location>
    <ligand>
        <name>(6S)-NADPHX</name>
        <dbReference type="ChEBI" id="CHEBI:64076"/>
    </ligand>
</feature>
<dbReference type="eggNOG" id="COG0063">
    <property type="taxonomic scope" value="Bacteria"/>
</dbReference>
<feature type="binding site" evidence="18">
    <location>
        <position position="128"/>
    </location>
    <ligand>
        <name>K(+)</name>
        <dbReference type="ChEBI" id="CHEBI:29103"/>
    </ligand>
</feature>
<dbReference type="GO" id="GO:0052856">
    <property type="term" value="F:NAD(P)HX epimerase activity"/>
    <property type="evidence" value="ECO:0007669"/>
    <property type="project" value="UniProtKB-UniRule"/>
</dbReference>
<evidence type="ECO:0000256" key="18">
    <source>
        <dbReference type="HAMAP-Rule" id="MF_01966"/>
    </source>
</evidence>
<dbReference type="InterPro" id="IPR030677">
    <property type="entry name" value="Nnr"/>
</dbReference>
<comment type="catalytic activity">
    <reaction evidence="2 18 19">
        <text>(6R)-NADPHX = (6S)-NADPHX</text>
        <dbReference type="Rhea" id="RHEA:32227"/>
        <dbReference type="ChEBI" id="CHEBI:64076"/>
        <dbReference type="ChEBI" id="CHEBI:64077"/>
        <dbReference type="EC" id="5.1.99.6"/>
    </reaction>
</comment>
<evidence type="ECO:0000256" key="7">
    <source>
        <dbReference type="ARBA" id="ARBA00022840"/>
    </source>
</evidence>
<keyword evidence="11 18" id="KW-0413">Isomerase</keyword>
<proteinExistence type="inferred from homology"/>
<comment type="catalytic activity">
    <reaction evidence="15 17 19">
        <text>(6S)-NADHX + ADP = AMP + phosphate + NADH + H(+)</text>
        <dbReference type="Rhea" id="RHEA:32223"/>
        <dbReference type="ChEBI" id="CHEBI:15378"/>
        <dbReference type="ChEBI" id="CHEBI:43474"/>
        <dbReference type="ChEBI" id="CHEBI:57945"/>
        <dbReference type="ChEBI" id="CHEBI:64074"/>
        <dbReference type="ChEBI" id="CHEBI:456215"/>
        <dbReference type="ChEBI" id="CHEBI:456216"/>
        <dbReference type="EC" id="4.2.1.136"/>
    </reaction>
</comment>
<feature type="domain" description="YjeF N-terminal" evidence="21">
    <location>
        <begin position="19"/>
        <end position="218"/>
    </location>
</feature>
<dbReference type="EC" id="4.2.1.136" evidence="19"/>
<dbReference type="NCBIfam" id="TIGR00197">
    <property type="entry name" value="yjeF_nterm"/>
    <property type="match status" value="1"/>
</dbReference>
<dbReference type="Pfam" id="PF03853">
    <property type="entry name" value="YjeF_N"/>
    <property type="match status" value="1"/>
</dbReference>
<dbReference type="NCBIfam" id="TIGR00196">
    <property type="entry name" value="yjeF_cterm"/>
    <property type="match status" value="1"/>
</dbReference>
<feature type="binding site" evidence="17">
    <location>
        <position position="436"/>
    </location>
    <ligand>
        <name>(6S)-NADPHX</name>
        <dbReference type="ChEBI" id="CHEBI:64076"/>
    </ligand>
</feature>
<comment type="catalytic activity">
    <reaction evidence="1 18 19">
        <text>(6R)-NADHX = (6S)-NADHX</text>
        <dbReference type="Rhea" id="RHEA:32215"/>
        <dbReference type="ChEBI" id="CHEBI:64074"/>
        <dbReference type="ChEBI" id="CHEBI:64075"/>
        <dbReference type="EC" id="5.1.99.6"/>
    </reaction>
</comment>